<reference evidence="2" key="1">
    <citation type="submission" date="2022-10" db="EMBL/GenBank/DDBJ databases">
        <authorList>
            <person name="Chen Y."/>
            <person name="Dougan E. K."/>
            <person name="Chan C."/>
            <person name="Rhodes N."/>
            <person name="Thang M."/>
        </authorList>
    </citation>
    <scope>NUCLEOTIDE SEQUENCE</scope>
</reference>
<gene>
    <name evidence="2" type="ORF">C1SCF055_LOCUS27556</name>
</gene>
<evidence type="ECO:0000313" key="4">
    <source>
        <dbReference type="Proteomes" id="UP001152797"/>
    </source>
</evidence>
<accession>A0A9P1D326</accession>
<comment type="caution">
    <text evidence="2">The sequence shown here is derived from an EMBL/GenBank/DDBJ whole genome shotgun (WGS) entry which is preliminary data.</text>
</comment>
<evidence type="ECO:0000313" key="3">
    <source>
        <dbReference type="EMBL" id="CAL1154888.1"/>
    </source>
</evidence>
<name>A0A9P1D326_9DINO</name>
<feature type="compositionally biased region" description="Acidic residues" evidence="1">
    <location>
        <begin position="53"/>
        <end position="68"/>
    </location>
</feature>
<feature type="region of interest" description="Disordered" evidence="1">
    <location>
        <begin position="51"/>
        <end position="83"/>
    </location>
</feature>
<dbReference type="EMBL" id="CAMXCT010002953">
    <property type="protein sequence ID" value="CAI4001513.1"/>
    <property type="molecule type" value="Genomic_DNA"/>
</dbReference>
<keyword evidence="4" id="KW-1185">Reference proteome</keyword>
<dbReference type="Proteomes" id="UP001152797">
    <property type="component" value="Unassembled WGS sequence"/>
</dbReference>
<organism evidence="2">
    <name type="scientific">Cladocopium goreaui</name>
    <dbReference type="NCBI Taxonomy" id="2562237"/>
    <lineage>
        <taxon>Eukaryota</taxon>
        <taxon>Sar</taxon>
        <taxon>Alveolata</taxon>
        <taxon>Dinophyceae</taxon>
        <taxon>Suessiales</taxon>
        <taxon>Symbiodiniaceae</taxon>
        <taxon>Cladocopium</taxon>
    </lineage>
</organism>
<dbReference type="OrthoDB" id="431257at2759"/>
<sequence length="955" mass="107958">MGEETEKVDQLDPVEVDGYENVFGLQTFKDGEIEVDDLSVQLALAFSGFTVKEEEEDSNDEDGEECPNPDDPPAPEGKAKEPQEKLLNAAKARVRRMVQEKSKRTDLAAPEFIKLEWEKGTAARTQMALCLQEVNWSKDKFLVEMERIVTNKRSIKITRDAGWYSEAEMKVDLSWTTTRINGAKAYCQAPERVKTHCRCNVYDNVMEFWVVTRERGSQEDAREIEDKKRSLEKGDAPVAIADDMFNDLEDGVNRMAVPAATAEAANGSATPGQDAITNAKNIQDWSLKTLTEHIGKLETEYDVLNDELAKGESSSFGRVAPLLLKPKFGHGLNGQEMPVLARKSKQFLDKNAADTSRRTDDKPRQSKRIAEDALPKAKAKSVPCAVAIRTARAITREVPQAAASSIAALASCAEKKSERDAHRLSKKYKITLGLPLNSLKVPTGVIHYVKMSAWASFIMKHNLWHNLTGLETPNHDRCCAIWTLFWERYRKINGGHEVFQREDIDLSRTCALLIHGDEGRTLKKAPIMILSAHSVLGHGISTSKKRDEFAFNRMNFEHSTWTTRFLLSVLPRSFYKLDDGQEIDVFQDLLRVLTQDLRMLYETGVTDRSGKKKFFATIRVMGDWPFIVKAGCLNRSFQNVAKHQSSKASPKGICHRCCADLPGYPWEDLTSEPTWKSSINTLSPFARAPALLGLVVDPQDAPAFFEFDLFHTWHLGIGRTYLASAIIVFALSTMFEGSIDTRLETVTNRYLAWCTNNKISPVVRRFSKDSLSWPQSNVFPCGRWSKGAATTVISKWFLHECRSNRNDLESNELFMIVCDATEAISTFLSGLYKQDVWIKSEKASFLARQGDMFLEKYGEAVRVCFHSRRQLFMLMPNLHRLAHITDDMEKQSKVSEWVWNPLVYSCQADEDYVGRPSRVSRRVSILQTIKNTLLRCMEAAYSHYVSAGLLIMDAD</sequence>
<dbReference type="EMBL" id="CAMXCT020002953">
    <property type="protein sequence ID" value="CAL1154888.1"/>
    <property type="molecule type" value="Genomic_DNA"/>
</dbReference>
<dbReference type="AlphaFoldDB" id="A0A9P1D326"/>
<feature type="region of interest" description="Disordered" evidence="1">
    <location>
        <begin position="348"/>
        <end position="374"/>
    </location>
</feature>
<proteinExistence type="predicted"/>
<evidence type="ECO:0000256" key="1">
    <source>
        <dbReference type="SAM" id="MobiDB-lite"/>
    </source>
</evidence>
<protein>
    <submittedName>
        <fullName evidence="2">Uncharacterized protein</fullName>
    </submittedName>
</protein>
<evidence type="ECO:0000313" key="2">
    <source>
        <dbReference type="EMBL" id="CAI4001513.1"/>
    </source>
</evidence>
<reference evidence="3" key="2">
    <citation type="submission" date="2024-04" db="EMBL/GenBank/DDBJ databases">
        <authorList>
            <person name="Chen Y."/>
            <person name="Shah S."/>
            <person name="Dougan E. K."/>
            <person name="Thang M."/>
            <person name="Chan C."/>
        </authorList>
    </citation>
    <scope>NUCLEOTIDE SEQUENCE [LARGE SCALE GENOMIC DNA]</scope>
</reference>
<dbReference type="EMBL" id="CAMXCT030002953">
    <property type="protein sequence ID" value="CAL4788825.1"/>
    <property type="molecule type" value="Genomic_DNA"/>
</dbReference>